<protein>
    <submittedName>
        <fullName evidence="1">OsmC family protein</fullName>
    </submittedName>
</protein>
<dbReference type="OrthoDB" id="9804010at2"/>
<name>I4B7J1_TURPD</name>
<dbReference type="RefSeq" id="WP_014803753.1">
    <property type="nucleotide sequence ID" value="NC_018020.1"/>
</dbReference>
<gene>
    <name evidence="1" type="ordered locus">Turpa_2608</name>
</gene>
<proteinExistence type="predicted"/>
<dbReference type="KEGG" id="tpx:Turpa_2608"/>
<reference evidence="1 2" key="1">
    <citation type="submission" date="2012-06" db="EMBL/GenBank/DDBJ databases">
        <title>The complete chromosome of genome of Turneriella parva DSM 21527.</title>
        <authorList>
            <consortium name="US DOE Joint Genome Institute (JGI-PGF)"/>
            <person name="Lucas S."/>
            <person name="Han J."/>
            <person name="Lapidus A."/>
            <person name="Bruce D."/>
            <person name="Goodwin L."/>
            <person name="Pitluck S."/>
            <person name="Peters L."/>
            <person name="Kyrpides N."/>
            <person name="Mavromatis K."/>
            <person name="Ivanova N."/>
            <person name="Mikhailova N."/>
            <person name="Chertkov O."/>
            <person name="Detter J.C."/>
            <person name="Tapia R."/>
            <person name="Han C."/>
            <person name="Land M."/>
            <person name="Hauser L."/>
            <person name="Markowitz V."/>
            <person name="Cheng J.-F."/>
            <person name="Hugenholtz P."/>
            <person name="Woyke T."/>
            <person name="Wu D."/>
            <person name="Gronow S."/>
            <person name="Wellnitz S."/>
            <person name="Brambilla E."/>
            <person name="Klenk H.-P."/>
            <person name="Eisen J.A."/>
        </authorList>
    </citation>
    <scope>NUCLEOTIDE SEQUENCE [LARGE SCALE GENOMIC DNA]</scope>
    <source>
        <strain evidence="2">ATCC BAA-1111 / DSM 21527 / NCTC 11395 / H</strain>
    </source>
</reference>
<dbReference type="PANTHER" id="PTHR34352">
    <property type="entry name" value="PROTEIN YHFA"/>
    <property type="match status" value="1"/>
</dbReference>
<dbReference type="PATRIC" id="fig|869212.3.peg.2627"/>
<dbReference type="PANTHER" id="PTHR34352:SF1">
    <property type="entry name" value="PROTEIN YHFA"/>
    <property type="match status" value="1"/>
</dbReference>
<dbReference type="AlphaFoldDB" id="I4B7J1"/>
<dbReference type="EMBL" id="CP002959">
    <property type="protein sequence ID" value="AFM13248.1"/>
    <property type="molecule type" value="Genomic_DNA"/>
</dbReference>
<dbReference type="Pfam" id="PF02566">
    <property type="entry name" value="OsmC"/>
    <property type="match status" value="1"/>
</dbReference>
<keyword evidence="2" id="KW-1185">Reference proteome</keyword>
<dbReference type="SUPFAM" id="SSF82784">
    <property type="entry name" value="OsmC-like"/>
    <property type="match status" value="1"/>
</dbReference>
<organism evidence="1 2">
    <name type="scientific">Turneriella parva (strain ATCC BAA-1111 / DSM 21527 / NCTC 11395 / H)</name>
    <name type="common">Leptospira parva</name>
    <dbReference type="NCBI Taxonomy" id="869212"/>
    <lineage>
        <taxon>Bacteria</taxon>
        <taxon>Pseudomonadati</taxon>
        <taxon>Spirochaetota</taxon>
        <taxon>Spirochaetia</taxon>
        <taxon>Leptospirales</taxon>
        <taxon>Leptospiraceae</taxon>
        <taxon>Turneriella</taxon>
    </lineage>
</organism>
<dbReference type="InterPro" id="IPR036102">
    <property type="entry name" value="OsmC/Ohrsf"/>
</dbReference>
<accession>I4B7J1</accession>
<dbReference type="InterPro" id="IPR003718">
    <property type="entry name" value="OsmC/Ohr_fam"/>
</dbReference>
<dbReference type="HOGENOM" id="CLU_114057_1_2_12"/>
<evidence type="ECO:0000313" key="1">
    <source>
        <dbReference type="EMBL" id="AFM13248.1"/>
    </source>
</evidence>
<dbReference type="Proteomes" id="UP000006048">
    <property type="component" value="Chromosome"/>
</dbReference>
<dbReference type="STRING" id="869212.Turpa_2608"/>
<dbReference type="InterPro" id="IPR015946">
    <property type="entry name" value="KH_dom-like_a/b"/>
</dbReference>
<evidence type="ECO:0000313" key="2">
    <source>
        <dbReference type="Proteomes" id="UP000006048"/>
    </source>
</evidence>
<sequence>MSATKITLTRIGEPFHFEAKNAAGNTVQIDAGPAIGGTGKGARPMELLLMGLAGCSGIDVVTILQKQRQTVEAMSVEVVGERGESQEANPFTNIVVRFSLAGQIEDHFLKRAIELSMDKYCSVAKTLEKTATISYEYALNAQ</sequence>
<dbReference type="Gene3D" id="3.30.300.20">
    <property type="match status" value="1"/>
</dbReference>